<dbReference type="InterPro" id="IPR011993">
    <property type="entry name" value="PH-like_dom_sf"/>
</dbReference>
<dbReference type="Proteomes" id="UP001626550">
    <property type="component" value="Unassembled WGS sequence"/>
</dbReference>
<gene>
    <name evidence="2" type="ORF">Ciccas_008904</name>
</gene>
<dbReference type="SUPFAM" id="SSF50729">
    <property type="entry name" value="PH domain-like"/>
    <property type="match status" value="1"/>
</dbReference>
<protein>
    <recommendedName>
        <fullName evidence="1">PH domain-containing protein</fullName>
    </recommendedName>
</protein>
<comment type="caution">
    <text evidence="2">The sequence shown here is derived from an EMBL/GenBank/DDBJ whole genome shotgun (WGS) entry which is preliminary data.</text>
</comment>
<reference evidence="2 3" key="1">
    <citation type="submission" date="2024-11" db="EMBL/GenBank/DDBJ databases">
        <title>Adaptive evolution of stress response genes in parasites aligns with host niche diversity.</title>
        <authorList>
            <person name="Hahn C."/>
            <person name="Resl P."/>
        </authorList>
    </citation>
    <scope>NUCLEOTIDE SEQUENCE [LARGE SCALE GENOMIC DNA]</scope>
    <source>
        <strain evidence="2">EGGRZ-B1_66</strain>
        <tissue evidence="2">Body</tissue>
    </source>
</reference>
<evidence type="ECO:0000313" key="3">
    <source>
        <dbReference type="Proteomes" id="UP001626550"/>
    </source>
</evidence>
<name>A0ABD2PZZ4_9PLAT</name>
<feature type="domain" description="PH" evidence="1">
    <location>
        <begin position="1"/>
        <end position="73"/>
    </location>
</feature>
<organism evidence="2 3">
    <name type="scientific">Cichlidogyrus casuarinus</name>
    <dbReference type="NCBI Taxonomy" id="1844966"/>
    <lineage>
        <taxon>Eukaryota</taxon>
        <taxon>Metazoa</taxon>
        <taxon>Spiralia</taxon>
        <taxon>Lophotrochozoa</taxon>
        <taxon>Platyhelminthes</taxon>
        <taxon>Monogenea</taxon>
        <taxon>Monopisthocotylea</taxon>
        <taxon>Dactylogyridea</taxon>
        <taxon>Ancyrocephalidae</taxon>
        <taxon>Cichlidogyrus</taxon>
    </lineage>
</organism>
<dbReference type="Gene3D" id="2.30.29.30">
    <property type="entry name" value="Pleckstrin-homology domain (PH domain)/Phosphotyrosine-binding domain (PTB)"/>
    <property type="match status" value="1"/>
</dbReference>
<keyword evidence="3" id="KW-1185">Reference proteome</keyword>
<dbReference type="EMBL" id="JBJKFK010001672">
    <property type="protein sequence ID" value="KAL3312502.1"/>
    <property type="molecule type" value="Genomic_DNA"/>
</dbReference>
<dbReference type="AlphaFoldDB" id="A0ABD2PZZ4"/>
<dbReference type="InterPro" id="IPR001849">
    <property type="entry name" value="PH_domain"/>
</dbReference>
<evidence type="ECO:0000259" key="1">
    <source>
        <dbReference type="PROSITE" id="PS50003"/>
    </source>
</evidence>
<sequence length="73" mass="8552">MVLDKTYTFLNAYSLTDMTQFGEESPANMRKPVTQFPFTMPLLDDKKQKPSLMFFAKSQEERQKWLQAVQDAL</sequence>
<dbReference type="PROSITE" id="PS50003">
    <property type="entry name" value="PH_DOMAIN"/>
    <property type="match status" value="1"/>
</dbReference>
<proteinExistence type="predicted"/>
<accession>A0ABD2PZZ4</accession>
<evidence type="ECO:0000313" key="2">
    <source>
        <dbReference type="EMBL" id="KAL3312502.1"/>
    </source>
</evidence>